<dbReference type="EMBL" id="VDLV01000026">
    <property type="protein sequence ID" value="MBA1379328.1"/>
    <property type="molecule type" value="Genomic_DNA"/>
</dbReference>
<protein>
    <submittedName>
        <fullName evidence="3">Glycosyltransferase family 4 protein</fullName>
    </submittedName>
</protein>
<dbReference type="Proteomes" id="UP000572407">
    <property type="component" value="Unassembled WGS sequence"/>
</dbReference>
<evidence type="ECO:0000259" key="2">
    <source>
        <dbReference type="Pfam" id="PF13477"/>
    </source>
</evidence>
<feature type="domain" description="Glycosyl transferase family 1" evidence="1">
    <location>
        <begin position="188"/>
        <end position="350"/>
    </location>
</feature>
<feature type="domain" description="Glycosyltransferase subfamily 4-like N-terminal" evidence="2">
    <location>
        <begin position="6"/>
        <end position="154"/>
    </location>
</feature>
<dbReference type="AlphaFoldDB" id="A0A7V8UDF0"/>
<dbReference type="PANTHER" id="PTHR12526">
    <property type="entry name" value="GLYCOSYLTRANSFERASE"/>
    <property type="match status" value="1"/>
</dbReference>
<dbReference type="Gene3D" id="3.40.50.2000">
    <property type="entry name" value="Glycogen Phosphorylase B"/>
    <property type="match status" value="2"/>
</dbReference>
<comment type="caution">
    <text evidence="3">The sequence shown here is derived from an EMBL/GenBank/DDBJ whole genome shotgun (WGS) entry which is preliminary data.</text>
</comment>
<dbReference type="InterPro" id="IPR028098">
    <property type="entry name" value="Glyco_trans_4-like_N"/>
</dbReference>
<evidence type="ECO:0000259" key="1">
    <source>
        <dbReference type="Pfam" id="PF00534"/>
    </source>
</evidence>
<keyword evidence="3" id="KW-0808">Transferase</keyword>
<dbReference type="RefSeq" id="WP_181288849.1">
    <property type="nucleotide sequence ID" value="NZ_VDLV01000026.1"/>
</dbReference>
<dbReference type="InterPro" id="IPR001296">
    <property type="entry name" value="Glyco_trans_1"/>
</dbReference>
<accession>A0A7V8UDF0</accession>
<reference evidence="3 4" key="1">
    <citation type="submission" date="2019-06" db="EMBL/GenBank/DDBJ databases">
        <title>Analysis of the biodiversity of Brassica napus bacterial endophytes for the selection of potential efficient biofertilizers for rapeseed crops.</title>
        <authorList>
            <person name="Jimenez-Gomez A."/>
            <person name="Saati-Santamaria Z."/>
            <person name="Menendez E."/>
            <person name="Rivas R."/>
            <person name="Mateos P.F."/>
            <person name="Velazquez E."/>
            <person name="Garcia-Fraile P."/>
        </authorList>
    </citation>
    <scope>NUCLEOTIDE SEQUENCE [LARGE SCALE GENOMIC DNA]</scope>
    <source>
        <strain evidence="3 4">CDVBN10</strain>
    </source>
</reference>
<evidence type="ECO:0000313" key="4">
    <source>
        <dbReference type="Proteomes" id="UP000572407"/>
    </source>
</evidence>
<gene>
    <name evidence="3" type="ORF">FHK92_16195</name>
</gene>
<dbReference type="SUPFAM" id="SSF53756">
    <property type="entry name" value="UDP-Glycosyltransferase/glycogen phosphorylase"/>
    <property type="match status" value="1"/>
</dbReference>
<name>A0A7V8UDF0_9PSED</name>
<dbReference type="CDD" id="cd03808">
    <property type="entry name" value="GT4_CapM-like"/>
    <property type="match status" value="1"/>
</dbReference>
<dbReference type="GO" id="GO:1901135">
    <property type="term" value="P:carbohydrate derivative metabolic process"/>
    <property type="evidence" value="ECO:0007669"/>
    <property type="project" value="UniProtKB-ARBA"/>
</dbReference>
<proteinExistence type="predicted"/>
<dbReference type="Pfam" id="PF00534">
    <property type="entry name" value="Glycos_transf_1"/>
    <property type="match status" value="1"/>
</dbReference>
<dbReference type="GO" id="GO:0016757">
    <property type="term" value="F:glycosyltransferase activity"/>
    <property type="evidence" value="ECO:0007669"/>
    <property type="project" value="InterPro"/>
</dbReference>
<evidence type="ECO:0000313" key="3">
    <source>
        <dbReference type="EMBL" id="MBA1379328.1"/>
    </source>
</evidence>
<organism evidence="3 4">
    <name type="scientific">Pseudomonas brassicacearum subsp. neoaurantiaca</name>
    <dbReference type="NCBI Taxonomy" id="494916"/>
    <lineage>
        <taxon>Bacteria</taxon>
        <taxon>Pseudomonadati</taxon>
        <taxon>Pseudomonadota</taxon>
        <taxon>Gammaproteobacteria</taxon>
        <taxon>Pseudomonadales</taxon>
        <taxon>Pseudomonadaceae</taxon>
        <taxon>Pseudomonas</taxon>
    </lineage>
</organism>
<sequence>MKRVLLLIVNDPKYFLSHRLPIAIEAREKGYEVHVASIQSPDAQRIVDLGFDYHTILLERGGINPLRELSAFWGFVKLLWKLRPNILHLVTTKPVLYGGIAARVSPVGGVVSAIAGLGSVYVGRDLRSRSLASIINVMYRLALKGKKTRVIFQNPCDRDLVVQISGIKNTDTVLIKGSGVLMASYPDTPEPSGPLVVTFAGRFIRDKGVYEFIAAARLLRVNYPNVVFQLVGELDSGNPTSLTEAELDSIVAEKVVRLLGYQTDMARVFSSSHVVVLPSYREGLPKVLIEAAACARAVVTTDVPGCRDAIIADKTGLLVPVRDHHALASSIENLLLNDALRLSMGRAGRELAMSEFTIEKVVSIHMGVYEAIASMSER</sequence>
<dbReference type="PANTHER" id="PTHR12526:SF638">
    <property type="entry name" value="SPORE COAT PROTEIN SA"/>
    <property type="match status" value="1"/>
</dbReference>
<dbReference type="Pfam" id="PF13477">
    <property type="entry name" value="Glyco_trans_4_2"/>
    <property type="match status" value="1"/>
</dbReference>